<dbReference type="InterPro" id="IPR003961">
    <property type="entry name" value="FN3_dom"/>
</dbReference>
<dbReference type="Proteomes" id="UP000690515">
    <property type="component" value="Unassembled WGS sequence"/>
</dbReference>
<evidence type="ECO:0000313" key="9">
    <source>
        <dbReference type="Proteomes" id="UP000690515"/>
    </source>
</evidence>
<feature type="compositionally biased region" description="Basic and acidic residues" evidence="5">
    <location>
        <begin position="443"/>
        <end position="452"/>
    </location>
</feature>
<feature type="chain" id="PRO_5047408934" description="Fibronectin type-III domain-containing protein" evidence="6">
    <location>
        <begin position="24"/>
        <end position="3157"/>
    </location>
</feature>
<feature type="region of interest" description="Disordered" evidence="5">
    <location>
        <begin position="436"/>
        <end position="455"/>
    </location>
</feature>
<evidence type="ECO:0000313" key="8">
    <source>
        <dbReference type="EMBL" id="MBU2713749.1"/>
    </source>
</evidence>
<comment type="subcellular location">
    <subcellularLocation>
        <location evidence="1">Secreted</location>
    </subcellularLocation>
</comment>
<keyword evidence="2" id="KW-0964">Secreted</keyword>
<dbReference type="InterPro" id="IPR059100">
    <property type="entry name" value="TSP3_bac"/>
</dbReference>
<feature type="compositionally biased region" description="Acidic residues" evidence="5">
    <location>
        <begin position="3129"/>
        <end position="3141"/>
    </location>
</feature>
<accession>A0ABS5ZI44</accession>
<evidence type="ECO:0000256" key="2">
    <source>
        <dbReference type="ARBA" id="ARBA00022525"/>
    </source>
</evidence>
<dbReference type="Gene3D" id="4.10.1080.10">
    <property type="entry name" value="TSP type-3 repeat"/>
    <property type="match status" value="1"/>
</dbReference>
<dbReference type="InterPro" id="IPR036116">
    <property type="entry name" value="FN3_sf"/>
</dbReference>
<feature type="region of interest" description="Disordered" evidence="5">
    <location>
        <begin position="1752"/>
        <end position="1788"/>
    </location>
</feature>
<dbReference type="PANTHER" id="PTHR37467">
    <property type="entry name" value="EXPORTED CALCIUM-BINDING GLYCOPROTEIN-RELATED"/>
    <property type="match status" value="1"/>
</dbReference>
<feature type="compositionally biased region" description="Basic and acidic residues" evidence="5">
    <location>
        <begin position="2914"/>
        <end position="2924"/>
    </location>
</feature>
<feature type="domain" description="Fibronectin type-III" evidence="7">
    <location>
        <begin position="167"/>
        <end position="263"/>
    </location>
</feature>
<proteinExistence type="predicted"/>
<name>A0ABS5ZI44_9GAMM</name>
<evidence type="ECO:0000256" key="5">
    <source>
        <dbReference type="SAM" id="MobiDB-lite"/>
    </source>
</evidence>
<evidence type="ECO:0000256" key="4">
    <source>
        <dbReference type="ARBA" id="ARBA00022837"/>
    </source>
</evidence>
<dbReference type="EMBL" id="JAGSOY010000100">
    <property type="protein sequence ID" value="MBU2713749.1"/>
    <property type="molecule type" value="Genomic_DNA"/>
</dbReference>
<feature type="compositionally biased region" description="Basic and acidic residues" evidence="5">
    <location>
        <begin position="1775"/>
        <end position="1788"/>
    </location>
</feature>
<dbReference type="InterPro" id="IPR018247">
    <property type="entry name" value="EF_Hand_1_Ca_BS"/>
</dbReference>
<protein>
    <recommendedName>
        <fullName evidence="7">Fibronectin type-III domain-containing protein</fullName>
    </recommendedName>
</protein>
<dbReference type="InterPro" id="IPR013783">
    <property type="entry name" value="Ig-like_fold"/>
</dbReference>
<feature type="signal peptide" evidence="6">
    <location>
        <begin position="1"/>
        <end position="23"/>
    </location>
</feature>
<dbReference type="Gene3D" id="2.60.40.10">
    <property type="entry name" value="Immunoglobulins"/>
    <property type="match status" value="2"/>
</dbReference>
<feature type="region of interest" description="Disordered" evidence="5">
    <location>
        <begin position="3129"/>
        <end position="3157"/>
    </location>
</feature>
<feature type="region of interest" description="Disordered" evidence="5">
    <location>
        <begin position="2914"/>
        <end position="2949"/>
    </location>
</feature>
<feature type="compositionally biased region" description="Basic and acidic residues" evidence="5">
    <location>
        <begin position="517"/>
        <end position="527"/>
    </location>
</feature>
<dbReference type="PROSITE" id="PS00018">
    <property type="entry name" value="EF_HAND_1"/>
    <property type="match status" value="8"/>
</dbReference>
<evidence type="ECO:0000256" key="1">
    <source>
        <dbReference type="ARBA" id="ARBA00004613"/>
    </source>
</evidence>
<evidence type="ECO:0000256" key="3">
    <source>
        <dbReference type="ARBA" id="ARBA00022729"/>
    </source>
</evidence>
<gene>
    <name evidence="8" type="ORF">KCG35_22055</name>
</gene>
<sequence length="3157" mass="354660">MKTTKLAYCLLVPAVCLVPPIQAAIKTYHYDQNARLTNSLKNNLASHDYVYDGVGNSLIKYTLPQQSSYTAPELEITYSEALNKPINPAHPTFSWDTDETTSPVLYDLYLGEENPPSIYKKNLTLSEIEAEYLKPKTKYFWKVIARDHHNQVIAETETVKLTTLNNPPNKPVLVAFDKHKNTLSWKLPEQDPDPNVKIVAYDVYLSEVGKPLALIAENITNTSIELTTTIKPNTGYQWSVVAIDNQGLKSEMAKTGVFQWLDFEIDYLGDYYWHYQGSSHWERAEGKGKDRSTALATTEIVDDQQVAISTTMHSAGGLVSFDVATSSENSHWLRFYIDGQKVGEWNGRKNYHHVEFLVTAGHHELKWVYQKESDAVRGENSIWLDNLVIPALHDSDNDGVADDWEYTYFDSLDTDFTQYDASLDTDQDGVTDLDEAKAFTNPKAKDTDKDGMPDGWEITNRLNPLVVDNNGDIDSNGQNNLSDYVLSVEDYPADVDTDKDGMPDSWEVAHGLNPAVKDNKEDTDSDDRLNEEEYVAGTDPQDSSSVASKTLIDFEDDTLGGYSWRYEGDSQWQRQAEKGKDGSTAQAATGIGVREYMAFSTVVNAEGGLVSFDVATRSDNIDELSFHIDGQKVGEWSGRKDYHHAEFLVMAGRHELRWVYQKDRGSVREDTVWIDNLVIPGLPDSDNDGVIDAWEYAYFDSLDTDFTQYDATLDTDQDGVTDLDEAKAFTNPKAKDTDKDGMPDGWELAHGSNPFFSDANEDANDNELNNFSDYVLSVEDYPTDKDTDGDGMPDAWEAANRLNPLVVDSQGDADNDGTLNVEEYIAGTDTYRLIAKRDKTIDGFYWSNTNNILHRYFERSRDANTSYELILLLINNNYGVISTQFNMSEPGTLSFTLNKPEYVELCLYIDTDKTCWHRYDAIENTDYTFELDAGQHKVEFRLNGSHAVLKNLKIPALADSDGDTVADSWEYQFFGNLDQTFTDNKDSDGDSLTDKEEFISGAHPDKKDSDGDSLPDTWEVTHNLSPSFYDIRNDADNDGATDLEEWIAKTNPRDASSYNKILMDFEDNTYSKYYFYDRFFKGAIPWKIDQSKASQGKASFRSPKLEFDNLTTYLTTEIYTSGGLINFDYFIGHTDGNKFALFINDKEVLKESNTNQLEFKTFKQELKPGRYKIIWRYTRSQNRYDENEDGLWLDNIFLPALPDSDNDGVTDGWEYRFFDNLGQTFTDNIDSDGDGLSDKEEFINGTHPNEIDTDGDSLPDAWEVAHDLSPSRFDISNDADNDGANDLEEWITQTNPKDASSHHKLLIDFEDDSLGGYHWMKSPRKRNHCQIVPKNNTEKHIWRCTLQTESSDNTAMLERTIVNVARPGRLSFRLGKIENAYLELTINNHSGDGYRQVRLDEEDMNTVVSYPVPTGKIEISFWVAGPNNGFVEIDDLIIPALPDSDSDDVKDGWEYQYFYGFDQDFSDKTVDTDGDGLTDFEESTYYTNPKKADTDEDGIPDAFEVAHGLLPFTSSADDDSDKDGVTDYEEWVTETAPKDASSHHKLLIDFEDDTLGGYYWRVIRIDDDGDWQIQPASSGSGKAWRPAFEKKFVRARISTTVYISKPSQVRFKLNKARGTSLYLLIDNKQHNIAGRYHAKTNEAIAIDIPAGKHTIEFYADHDFEDEHLEDLNRLLEIDDLIIPALPDSDNDGVADGWEYRYFRSLETDFTQYDASLDTDQDGITDINEAKALTNPKVRDADANGIFSLRDYPADSDTDRDGLPDAWEAANGLNPAKKDNKEDTDGDGRLNEEEYIAGTDPQDSSRVGEKVVIDFEDDTLGGYFWRYKGASQWRRQAEKGKDGSTALATTEISHGQSMAISTVVHTVGGLLSFDVATRSNYYDRLRFYIDGEKVGEWSGIYDYRHVGFLVPAGRHELKWIYYTNIKSVRDEDRVWIDNLVIPARPDSDNDGVIDAWEYTYFDSLDTDFKTYDASLDTDQDGVTDLDEAKAFTNPKAKDTDKDGMPDEWEITNRLNPLVVDNNGDIDSNGQNNLSDYVLSVEDYPADIDTDKDGMPDSWEVAHGLNPAEKDNTADVDNDGVSNEEEYIANTDPQDAESHRNLLIDFEDDTLGGYFWRYEGASRWQRQAEKGKDGTTAFTATGIGDSQQMAISTVVNSVSGLLSFDVATSSEHLDRLYFYIDGEKVGGWDGKEGYRHAEFLMTAGRHELKWVYEKDSSGVIGEDRVWIDNLFIPALPDTDGDDVVDAWEYTYFDSLDTDFKTYDASLDTDQDGVTDLDEAKAFTNPKAKDTDKDGMPDGWEITNRLNPLVVDNNGDIDSNGQNNLSDYVLSVEDYPADIDTDKDGMPDSWEVAHGLNPALNDNKEDADGDGRLNGEEYVAGTDPQDSSSIGAKLLIDFEDDTLGGYFWRYEGAGRWQRQAEKGKDGSTAFAATGIGDDQQMVLSTVVNSMGGLLSFDVATSSENTDRLRFYIDGEEVGEWHGINDYRHAEFLVAAGRHELKWIYKKDRSESSGEDSVWLDNVFIPAFPDSDNDGVLDAWEYAYFDSLDTDFTQYDATLDTDQDGITDLDEAKAFTNPKANDTDGDGLPDGWELTHGSNVLVLDANEDANSNELNNLSEYIISVEDYPDDIDSDKDGMPDSWEVAHGLNPAEKDNTADVDNDGVSNEREYIANTDPQDAESHRNLLIDFEDDTLGDYYWRYEGASQWLRAAGKGKDGSTVLATTGIDDGQNMAISTVVHTVGGLLSFDVATGSESFDRLLFYIDENVVGDWSRMTNYHHAEFSVSAGRHELKWVYWKGRRHNETEGNVWIDNLFIPALPDTDGDGVVDGWEYTYFGTLDTDFKTYDATLDTDQDGATDINEAKALTNPKANDTDKDGIPDGWELTHGSNPLASDVSEDADGDGQNNLSEYIVSVEDYPADRDTDKDGLPDAWEVAHGLNPATKDNKKDADSDGRLNEEEYVAGTNPQDSSSVGAKLLIDFEDDTLGGYSWRYEGASQWLRLAKKGKEGGTALATTEISHGQNMAISTIVHSVGGLLSFDVATGSDRVDRLLLYIDGRVAGDWSQMTDYHHAELLVPAGRRELKWVYWQMRQTSQTNIRLDNLFIPALPDSDNDGVTDGWEYHYFNKLDHDLNQDSDEDGVTDFDEFQAGTDPKDPLNGNSP</sequence>
<feature type="region of interest" description="Disordered" evidence="5">
    <location>
        <begin position="498"/>
        <end position="527"/>
    </location>
</feature>
<dbReference type="RefSeq" id="WP_215822034.1">
    <property type="nucleotide sequence ID" value="NZ_JAGSOY010000100.1"/>
</dbReference>
<evidence type="ECO:0000256" key="6">
    <source>
        <dbReference type="SAM" id="SignalP"/>
    </source>
</evidence>
<dbReference type="PANTHER" id="PTHR37467:SF1">
    <property type="entry name" value="EXPORTED CALCIUM-BINDING GLYCOPROTEIN"/>
    <property type="match status" value="1"/>
</dbReference>
<comment type="caution">
    <text evidence="8">The sequence shown here is derived from an EMBL/GenBank/DDBJ whole genome shotgun (WGS) entry which is preliminary data.</text>
</comment>
<dbReference type="Pfam" id="PF18884">
    <property type="entry name" value="TSP3_bac"/>
    <property type="match status" value="15"/>
</dbReference>
<dbReference type="PROSITE" id="PS50853">
    <property type="entry name" value="FN3"/>
    <property type="match status" value="1"/>
</dbReference>
<keyword evidence="9" id="KW-1185">Reference proteome</keyword>
<evidence type="ECO:0000259" key="7">
    <source>
        <dbReference type="PROSITE" id="PS50853"/>
    </source>
</evidence>
<dbReference type="SUPFAM" id="SSF49265">
    <property type="entry name" value="Fibronectin type III"/>
    <property type="match status" value="1"/>
</dbReference>
<keyword evidence="3 6" id="KW-0732">Signal</keyword>
<dbReference type="InterPro" id="IPR053180">
    <property type="entry name" value="Ca-binding_acidic-repeat"/>
</dbReference>
<feature type="compositionally biased region" description="Basic and acidic residues" evidence="5">
    <location>
        <begin position="2939"/>
        <end position="2949"/>
    </location>
</feature>
<keyword evidence="4" id="KW-0106">Calcium</keyword>
<dbReference type="SUPFAM" id="SSF103647">
    <property type="entry name" value="TSP type-3 repeat"/>
    <property type="match status" value="1"/>
</dbReference>
<reference evidence="8 9" key="1">
    <citation type="submission" date="2021-04" db="EMBL/GenBank/DDBJ databases">
        <authorList>
            <person name="Pira H."/>
            <person name="Risdian C."/>
            <person name="Wink J."/>
        </authorList>
    </citation>
    <scope>NUCLEOTIDE SEQUENCE [LARGE SCALE GENOMIC DNA]</scope>
    <source>
        <strain evidence="8 9">WH53</strain>
    </source>
</reference>
<dbReference type="InterPro" id="IPR028974">
    <property type="entry name" value="TSP_type-3_rpt"/>
</dbReference>
<feature type="region of interest" description="Disordered" evidence="5">
    <location>
        <begin position="2855"/>
        <end position="2901"/>
    </location>
</feature>
<organism evidence="8 9">
    <name type="scientific">Zooshikella harenae</name>
    <dbReference type="NCBI Taxonomy" id="2827238"/>
    <lineage>
        <taxon>Bacteria</taxon>
        <taxon>Pseudomonadati</taxon>
        <taxon>Pseudomonadota</taxon>
        <taxon>Gammaproteobacteria</taxon>
        <taxon>Oceanospirillales</taxon>
        <taxon>Zooshikellaceae</taxon>
        <taxon>Zooshikella</taxon>
    </lineage>
</organism>